<dbReference type="AlphaFoldDB" id="A0AAD8I570"/>
<evidence type="ECO:0000313" key="2">
    <source>
        <dbReference type="Proteomes" id="UP001237642"/>
    </source>
</evidence>
<accession>A0AAD8I570</accession>
<sequence>MQVFGKAFQSYGTLEAATTIGGYPGTNFAVSLSANGSPISGESSLTYPSGVNHSPGNNIYSLHVSDSSYMGDLVSLKHKIREIKITMLGPEPDIAISSDNSVFGVPSEMSYNKDYLEQMMVLGLNILDWEVEPMYREKGKKTSIPQFQHLALEGGEGVVGK</sequence>
<organism evidence="1 2">
    <name type="scientific">Heracleum sosnowskyi</name>
    <dbReference type="NCBI Taxonomy" id="360622"/>
    <lineage>
        <taxon>Eukaryota</taxon>
        <taxon>Viridiplantae</taxon>
        <taxon>Streptophyta</taxon>
        <taxon>Embryophyta</taxon>
        <taxon>Tracheophyta</taxon>
        <taxon>Spermatophyta</taxon>
        <taxon>Magnoliopsida</taxon>
        <taxon>eudicotyledons</taxon>
        <taxon>Gunneridae</taxon>
        <taxon>Pentapetalae</taxon>
        <taxon>asterids</taxon>
        <taxon>campanulids</taxon>
        <taxon>Apiales</taxon>
        <taxon>Apiaceae</taxon>
        <taxon>Apioideae</taxon>
        <taxon>apioid superclade</taxon>
        <taxon>Tordylieae</taxon>
        <taxon>Tordyliinae</taxon>
        <taxon>Heracleum</taxon>
    </lineage>
</organism>
<reference evidence="1" key="1">
    <citation type="submission" date="2023-02" db="EMBL/GenBank/DDBJ databases">
        <title>Genome of toxic invasive species Heracleum sosnowskyi carries increased number of genes despite the absence of recent whole-genome duplications.</title>
        <authorList>
            <person name="Schelkunov M."/>
            <person name="Shtratnikova V."/>
            <person name="Makarenko M."/>
            <person name="Klepikova A."/>
            <person name="Omelchenko D."/>
            <person name="Novikova G."/>
            <person name="Obukhova E."/>
            <person name="Bogdanov V."/>
            <person name="Penin A."/>
            <person name="Logacheva M."/>
        </authorList>
    </citation>
    <scope>NUCLEOTIDE SEQUENCE</scope>
    <source>
        <strain evidence="1">Hsosn_3</strain>
        <tissue evidence="1">Leaf</tissue>
    </source>
</reference>
<protein>
    <submittedName>
        <fullName evidence="1">Uncharacterized protein</fullName>
    </submittedName>
</protein>
<proteinExistence type="predicted"/>
<evidence type="ECO:0000313" key="1">
    <source>
        <dbReference type="EMBL" id="KAK1378755.1"/>
    </source>
</evidence>
<comment type="caution">
    <text evidence="1">The sequence shown here is derived from an EMBL/GenBank/DDBJ whole genome shotgun (WGS) entry which is preliminary data.</text>
</comment>
<name>A0AAD8I570_9APIA</name>
<dbReference type="EMBL" id="JAUIZM010000006">
    <property type="protein sequence ID" value="KAK1378755.1"/>
    <property type="molecule type" value="Genomic_DNA"/>
</dbReference>
<keyword evidence="2" id="KW-1185">Reference proteome</keyword>
<reference evidence="1" key="2">
    <citation type="submission" date="2023-05" db="EMBL/GenBank/DDBJ databases">
        <authorList>
            <person name="Schelkunov M.I."/>
        </authorList>
    </citation>
    <scope>NUCLEOTIDE SEQUENCE</scope>
    <source>
        <strain evidence="1">Hsosn_3</strain>
        <tissue evidence="1">Leaf</tissue>
    </source>
</reference>
<gene>
    <name evidence="1" type="ORF">POM88_025499</name>
</gene>
<dbReference type="Proteomes" id="UP001237642">
    <property type="component" value="Unassembled WGS sequence"/>
</dbReference>